<organism evidence="2 3">
    <name type="scientific">Acacia crassicarpa</name>
    <name type="common">northern wattle</name>
    <dbReference type="NCBI Taxonomy" id="499986"/>
    <lineage>
        <taxon>Eukaryota</taxon>
        <taxon>Viridiplantae</taxon>
        <taxon>Streptophyta</taxon>
        <taxon>Embryophyta</taxon>
        <taxon>Tracheophyta</taxon>
        <taxon>Spermatophyta</taxon>
        <taxon>Magnoliopsida</taxon>
        <taxon>eudicotyledons</taxon>
        <taxon>Gunneridae</taxon>
        <taxon>Pentapetalae</taxon>
        <taxon>rosids</taxon>
        <taxon>fabids</taxon>
        <taxon>Fabales</taxon>
        <taxon>Fabaceae</taxon>
        <taxon>Caesalpinioideae</taxon>
        <taxon>mimosoid clade</taxon>
        <taxon>Acacieae</taxon>
        <taxon>Acacia</taxon>
    </lineage>
</organism>
<proteinExistence type="predicted"/>
<protein>
    <submittedName>
        <fullName evidence="2">Uncharacterized protein</fullName>
    </submittedName>
</protein>
<reference evidence="2" key="1">
    <citation type="submission" date="2023-10" db="EMBL/GenBank/DDBJ databases">
        <title>Chromosome-level genome of the transformable northern wattle, Acacia crassicarpa.</title>
        <authorList>
            <person name="Massaro I."/>
            <person name="Sinha N.R."/>
            <person name="Poethig S."/>
            <person name="Leichty A.R."/>
        </authorList>
    </citation>
    <scope>NUCLEOTIDE SEQUENCE</scope>
    <source>
        <strain evidence="2">Acra3RX</strain>
        <tissue evidence="2">Leaf</tissue>
    </source>
</reference>
<dbReference type="AlphaFoldDB" id="A0AAE1N2K9"/>
<keyword evidence="3" id="KW-1185">Reference proteome</keyword>
<sequence length="198" mass="22159">MKEDNTEMIRKYEETIKCLTQQLKTACQERDEARHKIKVLLRKLQPCTPQDTSKKSSIISTKHCSDHMSCKSCTSSCDLSLASDRTLESDYVAPSSGDVNMVDKLVCGKPLPQKGRLLRTVTEAGPLLHTLLAPPLPQWRNPPHFDNDNGKTDDVIPTTSLSLAFHRNSRMASPSLDDVNPGIVHLNHNFTGKKRRVL</sequence>
<dbReference type="InterPro" id="IPR012862">
    <property type="entry name" value="DUF1635"/>
</dbReference>
<feature type="coiled-coil region" evidence="1">
    <location>
        <begin position="2"/>
        <end position="43"/>
    </location>
</feature>
<evidence type="ECO:0000313" key="3">
    <source>
        <dbReference type="Proteomes" id="UP001293593"/>
    </source>
</evidence>
<dbReference type="PANTHER" id="PTHR33431:SF3">
    <property type="entry name" value="ENABLED-LIKE PROTEIN (DUF1635)"/>
    <property type="match status" value="1"/>
</dbReference>
<dbReference type="Pfam" id="PF07795">
    <property type="entry name" value="DUF1635"/>
    <property type="match status" value="1"/>
</dbReference>
<comment type="caution">
    <text evidence="2">The sequence shown here is derived from an EMBL/GenBank/DDBJ whole genome shotgun (WGS) entry which is preliminary data.</text>
</comment>
<evidence type="ECO:0000256" key="1">
    <source>
        <dbReference type="SAM" id="Coils"/>
    </source>
</evidence>
<dbReference type="PANTHER" id="PTHR33431">
    <property type="entry name" value="ENABLED-LIKE PROTEIN (DUF1635)"/>
    <property type="match status" value="1"/>
</dbReference>
<accession>A0AAE1N2K9</accession>
<dbReference type="Proteomes" id="UP001293593">
    <property type="component" value="Unassembled WGS sequence"/>
</dbReference>
<evidence type="ECO:0000313" key="2">
    <source>
        <dbReference type="EMBL" id="KAK4281410.1"/>
    </source>
</evidence>
<dbReference type="EMBL" id="JAWXYG010000002">
    <property type="protein sequence ID" value="KAK4281410.1"/>
    <property type="molecule type" value="Genomic_DNA"/>
</dbReference>
<gene>
    <name evidence="2" type="ORF">QN277_012905</name>
</gene>
<keyword evidence="1" id="KW-0175">Coiled coil</keyword>
<name>A0AAE1N2K9_9FABA</name>